<dbReference type="AlphaFoldDB" id="A0A813H4G0"/>
<comment type="caution">
    <text evidence="2">The sequence shown here is derived from an EMBL/GenBank/DDBJ whole genome shotgun (WGS) entry which is preliminary data.</text>
</comment>
<keyword evidence="1" id="KW-0812">Transmembrane</keyword>
<gene>
    <name evidence="2" type="ORF">PGLA2088_LOCUS1217</name>
</gene>
<evidence type="ECO:0000313" key="3">
    <source>
        <dbReference type="Proteomes" id="UP000626109"/>
    </source>
</evidence>
<name>A0A813H4G0_POLGL</name>
<feature type="non-terminal residue" evidence="2">
    <location>
        <position position="100"/>
    </location>
</feature>
<accession>A0A813H4G0</accession>
<dbReference type="EMBL" id="CAJNNW010000930">
    <property type="protein sequence ID" value="CAE8632509.1"/>
    <property type="molecule type" value="Genomic_DNA"/>
</dbReference>
<protein>
    <submittedName>
        <fullName evidence="2">Uncharacterized protein</fullName>
    </submittedName>
</protein>
<evidence type="ECO:0000313" key="2">
    <source>
        <dbReference type="EMBL" id="CAE8632509.1"/>
    </source>
</evidence>
<feature type="transmembrane region" description="Helical" evidence="1">
    <location>
        <begin position="76"/>
        <end position="94"/>
    </location>
</feature>
<keyword evidence="1" id="KW-1133">Transmembrane helix</keyword>
<reference evidence="2" key="1">
    <citation type="submission" date="2021-02" db="EMBL/GenBank/DDBJ databases">
        <authorList>
            <person name="Dougan E. K."/>
            <person name="Rhodes N."/>
            <person name="Thang M."/>
            <person name="Chan C."/>
        </authorList>
    </citation>
    <scope>NUCLEOTIDE SEQUENCE</scope>
</reference>
<feature type="transmembrane region" description="Helical" evidence="1">
    <location>
        <begin position="12"/>
        <end position="34"/>
    </location>
</feature>
<evidence type="ECO:0000256" key="1">
    <source>
        <dbReference type="SAM" id="Phobius"/>
    </source>
</evidence>
<sequence>MNVSKCCDIAKVFLRFGGALVSLLFAAQACYLLATPSVADFWEGCHWLGQGLLGIIVGAAGCYMEVMGSTAAVKKRLTRFALNRIGLCIFYFWMGCYVMG</sequence>
<keyword evidence="1" id="KW-0472">Membrane</keyword>
<dbReference type="PROSITE" id="PS51257">
    <property type="entry name" value="PROKAR_LIPOPROTEIN"/>
    <property type="match status" value="1"/>
</dbReference>
<proteinExistence type="predicted"/>
<feature type="transmembrane region" description="Helical" evidence="1">
    <location>
        <begin position="46"/>
        <end position="64"/>
    </location>
</feature>
<dbReference type="Proteomes" id="UP000626109">
    <property type="component" value="Unassembled WGS sequence"/>
</dbReference>
<organism evidence="2 3">
    <name type="scientific">Polarella glacialis</name>
    <name type="common">Dinoflagellate</name>
    <dbReference type="NCBI Taxonomy" id="89957"/>
    <lineage>
        <taxon>Eukaryota</taxon>
        <taxon>Sar</taxon>
        <taxon>Alveolata</taxon>
        <taxon>Dinophyceae</taxon>
        <taxon>Suessiales</taxon>
        <taxon>Suessiaceae</taxon>
        <taxon>Polarella</taxon>
    </lineage>
</organism>